<feature type="transmembrane region" description="Helical" evidence="1">
    <location>
        <begin position="21"/>
        <end position="40"/>
    </location>
</feature>
<keyword evidence="1" id="KW-0812">Transmembrane</keyword>
<gene>
    <name evidence="2" type="ORF">GCM10025778_16050</name>
</gene>
<evidence type="ECO:0000313" key="3">
    <source>
        <dbReference type="Proteomes" id="UP001501257"/>
    </source>
</evidence>
<dbReference type="PROSITE" id="PS51257">
    <property type="entry name" value="PROKAR_LIPOPROTEIN"/>
    <property type="match status" value="1"/>
</dbReference>
<evidence type="ECO:0000256" key="1">
    <source>
        <dbReference type="SAM" id="Phobius"/>
    </source>
</evidence>
<proteinExistence type="predicted"/>
<comment type="caution">
    <text evidence="2">The sequence shown here is derived from an EMBL/GenBank/DDBJ whole genome shotgun (WGS) entry which is preliminary data.</text>
</comment>
<dbReference type="EMBL" id="BAABLK010000027">
    <property type="protein sequence ID" value="GAA5227072.1"/>
    <property type="molecule type" value="Genomic_DNA"/>
</dbReference>
<sequence>MYSNGKNLAHSGQGRGAGNTIAFVVFFVLFLGCLYSLSFWTLENAWWPGISCFVLAMLAFGVPQHILGMSDKNPAKTATQQD</sequence>
<organism evidence="2 3">
    <name type="scientific">Paeniglutamicibacter antarcticus</name>
    <dbReference type="NCBI Taxonomy" id="494023"/>
    <lineage>
        <taxon>Bacteria</taxon>
        <taxon>Bacillati</taxon>
        <taxon>Actinomycetota</taxon>
        <taxon>Actinomycetes</taxon>
        <taxon>Micrococcales</taxon>
        <taxon>Micrococcaceae</taxon>
        <taxon>Paeniglutamicibacter</taxon>
    </lineage>
</organism>
<accession>A0ABP9TKI2</accession>
<keyword evidence="1" id="KW-1133">Transmembrane helix</keyword>
<keyword evidence="1" id="KW-0472">Membrane</keyword>
<dbReference type="RefSeq" id="WP_210101672.1">
    <property type="nucleotide sequence ID" value="NZ_BAABLK010000027.1"/>
</dbReference>
<protein>
    <submittedName>
        <fullName evidence="2">Uncharacterized protein</fullName>
    </submittedName>
</protein>
<name>A0ABP9TKI2_9MICC</name>
<evidence type="ECO:0000313" key="2">
    <source>
        <dbReference type="EMBL" id="GAA5227072.1"/>
    </source>
</evidence>
<keyword evidence="3" id="KW-1185">Reference proteome</keyword>
<reference evidence="3" key="1">
    <citation type="journal article" date="2019" name="Int. J. Syst. Evol. Microbiol.">
        <title>The Global Catalogue of Microorganisms (GCM) 10K type strain sequencing project: providing services to taxonomists for standard genome sequencing and annotation.</title>
        <authorList>
            <consortium name="The Broad Institute Genomics Platform"/>
            <consortium name="The Broad Institute Genome Sequencing Center for Infectious Disease"/>
            <person name="Wu L."/>
            <person name="Ma J."/>
        </authorList>
    </citation>
    <scope>NUCLEOTIDE SEQUENCE [LARGE SCALE GENOMIC DNA]</scope>
    <source>
        <strain evidence="3">JCM 18952</strain>
    </source>
</reference>
<feature type="transmembrane region" description="Helical" evidence="1">
    <location>
        <begin position="46"/>
        <end position="67"/>
    </location>
</feature>
<dbReference type="Proteomes" id="UP001501257">
    <property type="component" value="Unassembled WGS sequence"/>
</dbReference>